<gene>
    <name evidence="3" type="ordered locus">Ksed_23860</name>
</gene>
<accession>C7NFA1</accession>
<keyword evidence="2" id="KW-0812">Transmembrane</keyword>
<proteinExistence type="predicted"/>
<feature type="compositionally biased region" description="Low complexity" evidence="1">
    <location>
        <begin position="193"/>
        <end position="202"/>
    </location>
</feature>
<reference evidence="3 4" key="1">
    <citation type="journal article" date="2009" name="Stand. Genomic Sci.">
        <title>Complete genome sequence of Kytococcus sedentarius type strain (541).</title>
        <authorList>
            <person name="Sims D."/>
            <person name="Brettin T."/>
            <person name="Detter J.C."/>
            <person name="Han C."/>
            <person name="Lapidus A."/>
            <person name="Copeland A."/>
            <person name="Glavina Del Rio T."/>
            <person name="Nolan M."/>
            <person name="Chen F."/>
            <person name="Lucas S."/>
            <person name="Tice H."/>
            <person name="Cheng J.F."/>
            <person name="Bruce D."/>
            <person name="Goodwin L."/>
            <person name="Pitluck S."/>
            <person name="Ovchinnikova G."/>
            <person name="Pati A."/>
            <person name="Ivanova N."/>
            <person name="Mavrommatis K."/>
            <person name="Chen A."/>
            <person name="Palaniappan K."/>
            <person name="D'haeseleer P."/>
            <person name="Chain P."/>
            <person name="Bristow J."/>
            <person name="Eisen J.A."/>
            <person name="Markowitz V."/>
            <person name="Hugenholtz P."/>
            <person name="Schneider S."/>
            <person name="Goker M."/>
            <person name="Pukall R."/>
            <person name="Kyrpides N.C."/>
            <person name="Klenk H.P."/>
        </authorList>
    </citation>
    <scope>NUCLEOTIDE SEQUENCE [LARGE SCALE GENOMIC DNA]</scope>
    <source>
        <strain evidence="4">ATCC 14392 / DSM 20547 / JCM 11482 / CCUG 33030 / NBRC 15357 / NCTC 11040 / CCM 314 / 541</strain>
    </source>
</reference>
<dbReference type="HOGENOM" id="CLU_1093208_0_0_11"/>
<keyword evidence="2" id="KW-1133">Transmembrane helix</keyword>
<keyword evidence="4" id="KW-1185">Reference proteome</keyword>
<dbReference type="Proteomes" id="UP000006666">
    <property type="component" value="Chromosome"/>
</dbReference>
<keyword evidence="2" id="KW-0472">Membrane</keyword>
<evidence type="ECO:0000313" key="4">
    <source>
        <dbReference type="Proteomes" id="UP000006666"/>
    </source>
</evidence>
<feature type="region of interest" description="Disordered" evidence="1">
    <location>
        <begin position="185"/>
        <end position="254"/>
    </location>
</feature>
<name>C7NFA1_KYTSD</name>
<feature type="transmembrane region" description="Helical" evidence="2">
    <location>
        <begin position="123"/>
        <end position="143"/>
    </location>
</feature>
<protein>
    <submittedName>
        <fullName evidence="3">Uncharacterized protein</fullName>
    </submittedName>
</protein>
<evidence type="ECO:0000256" key="2">
    <source>
        <dbReference type="SAM" id="Phobius"/>
    </source>
</evidence>
<dbReference type="KEGG" id="kse:Ksed_23860"/>
<dbReference type="STRING" id="478801.Ksed_23860"/>
<evidence type="ECO:0000256" key="1">
    <source>
        <dbReference type="SAM" id="MobiDB-lite"/>
    </source>
</evidence>
<dbReference type="RefSeq" id="WP_015780283.1">
    <property type="nucleotide sequence ID" value="NC_013169.1"/>
</dbReference>
<evidence type="ECO:0000313" key="3">
    <source>
        <dbReference type="EMBL" id="ACV07354.1"/>
    </source>
</evidence>
<dbReference type="AlphaFoldDB" id="C7NFA1"/>
<organism evidence="3 4">
    <name type="scientific">Kytococcus sedentarius (strain ATCC 14392 / DSM 20547 / JCM 11482 / CCUG 33030 / NBRC 15357 / NCTC 11040 / CCM 314 / 541)</name>
    <name type="common">Micrococcus sedentarius</name>
    <dbReference type="NCBI Taxonomy" id="478801"/>
    <lineage>
        <taxon>Bacteria</taxon>
        <taxon>Bacillati</taxon>
        <taxon>Actinomycetota</taxon>
        <taxon>Actinomycetes</taxon>
        <taxon>Micrococcales</taxon>
        <taxon>Kytococcaceae</taxon>
        <taxon>Kytococcus</taxon>
    </lineage>
</organism>
<sequence>MPPSLLVLVLVVLVWVGFGVQWWWKRRDHVATVKSMDAFLDAMEALEHSVRMPNPRSELDHRPAQQVSPTAAMEPTVTVKPRRDEADVARAHAREAERRARAGQSADLFSLGSMREQLADKSVRAGLLIASALGLLVSFGGALVGALSWFWVAFFVLAVAANVAWSRKCAEMQVRGSGLRITGVRRGAQEAPAAGRSATGRSRAQRPGRASTPARAELARRGGARTSRPVPARGTRRAAPKGAKPTSKRPAVRR</sequence>
<feature type="transmembrane region" description="Helical" evidence="2">
    <location>
        <begin position="149"/>
        <end position="165"/>
    </location>
</feature>
<feature type="transmembrane region" description="Helical" evidence="2">
    <location>
        <begin position="6"/>
        <end position="24"/>
    </location>
</feature>
<dbReference type="EMBL" id="CP001686">
    <property type="protein sequence ID" value="ACV07354.1"/>
    <property type="molecule type" value="Genomic_DNA"/>
</dbReference>